<evidence type="ECO:0000259" key="1">
    <source>
        <dbReference type="PROSITE" id="PS50011"/>
    </source>
</evidence>
<accession>A0A1X6MTI0</accession>
<dbReference type="InterPro" id="IPR000719">
    <property type="entry name" value="Prot_kinase_dom"/>
</dbReference>
<dbReference type="GO" id="GO:0005634">
    <property type="term" value="C:nucleus"/>
    <property type="evidence" value="ECO:0007669"/>
    <property type="project" value="TreeGrafter"/>
</dbReference>
<dbReference type="InterPro" id="IPR011009">
    <property type="entry name" value="Kinase-like_dom_sf"/>
</dbReference>
<gene>
    <name evidence="2" type="ORF">POSPLADRAFT_1149761</name>
</gene>
<dbReference type="AlphaFoldDB" id="A0A1X6MTI0"/>
<dbReference type="GO" id="GO:0005524">
    <property type="term" value="F:ATP binding"/>
    <property type="evidence" value="ECO:0007669"/>
    <property type="project" value="InterPro"/>
</dbReference>
<dbReference type="EMBL" id="KZ110601">
    <property type="protein sequence ID" value="OSX59665.1"/>
    <property type="molecule type" value="Genomic_DNA"/>
</dbReference>
<dbReference type="GO" id="GO:0004674">
    <property type="term" value="F:protein serine/threonine kinase activity"/>
    <property type="evidence" value="ECO:0007669"/>
    <property type="project" value="TreeGrafter"/>
</dbReference>
<keyword evidence="3" id="KW-1185">Reference proteome</keyword>
<dbReference type="RefSeq" id="XP_024336459.1">
    <property type="nucleotide sequence ID" value="XM_024486346.1"/>
</dbReference>
<dbReference type="GeneID" id="36331295"/>
<sequence length="379" mass="44386">MSVDSAQGDAPPRRVPGCLHKSELYWRDRQPWLEKHGYLLRPRYSPDWRPSWEGTKKWFYTCEDGQALHHPSILDATRKSDGRLVMLKKTSKEVHPHEAEIGQYFSSQQLSADARNHCVQIIEVLQDPNEDDTLIIVMPFLRQFNDPRFETVGECIEFFRQMFEGLHFMHDNHVAHRDIMVLNVMMDPNPMFPDLFHPIDQDMKRDFSGSVKHFTRTERPTTYLYVDYGHARKYDPADGPPHELPLFGGDKSVPEFQNDGYDKLYNPFPTDIYYLGNTIRQCFLQVSSRFKFMDPLVADMVVADPTKRPTIDQVVERFEEIRRGLTAWRCRARIVSRKEDPVTKLFKDVRHTFQKARYLLKRLPPIPTPSGSSRTLVDT</sequence>
<evidence type="ECO:0000313" key="3">
    <source>
        <dbReference type="Proteomes" id="UP000194127"/>
    </source>
</evidence>
<dbReference type="Proteomes" id="UP000194127">
    <property type="component" value="Unassembled WGS sequence"/>
</dbReference>
<reference evidence="2 3" key="1">
    <citation type="submission" date="2017-04" db="EMBL/GenBank/DDBJ databases">
        <title>Genome Sequence of the Model Brown-Rot Fungus Postia placenta SB12.</title>
        <authorList>
            <consortium name="DOE Joint Genome Institute"/>
            <person name="Gaskell J."/>
            <person name="Kersten P."/>
            <person name="Larrondo L.F."/>
            <person name="Canessa P."/>
            <person name="Martinez D."/>
            <person name="Hibbett D."/>
            <person name="Schmoll M."/>
            <person name="Kubicek C.P."/>
            <person name="Martinez A.T."/>
            <person name="Yadav J."/>
            <person name="Master E."/>
            <person name="Magnuson J.K."/>
            <person name="James T."/>
            <person name="Yaver D."/>
            <person name="Berka R."/>
            <person name="Labutti K."/>
            <person name="Lipzen A."/>
            <person name="Aerts A."/>
            <person name="Barry K."/>
            <person name="Henrissat B."/>
            <person name="Blanchette R."/>
            <person name="Grigoriev I."/>
            <person name="Cullen D."/>
        </authorList>
    </citation>
    <scope>NUCLEOTIDE SEQUENCE [LARGE SCALE GENOMIC DNA]</scope>
    <source>
        <strain evidence="2 3">MAD-698-R-SB12</strain>
    </source>
</reference>
<organism evidence="2 3">
    <name type="scientific">Postia placenta MAD-698-R-SB12</name>
    <dbReference type="NCBI Taxonomy" id="670580"/>
    <lineage>
        <taxon>Eukaryota</taxon>
        <taxon>Fungi</taxon>
        <taxon>Dikarya</taxon>
        <taxon>Basidiomycota</taxon>
        <taxon>Agaricomycotina</taxon>
        <taxon>Agaricomycetes</taxon>
        <taxon>Polyporales</taxon>
        <taxon>Adustoporiaceae</taxon>
        <taxon>Rhodonia</taxon>
    </lineage>
</organism>
<dbReference type="Gene3D" id="1.10.510.10">
    <property type="entry name" value="Transferase(Phosphotransferase) domain 1"/>
    <property type="match status" value="1"/>
</dbReference>
<dbReference type="SUPFAM" id="SSF56112">
    <property type="entry name" value="Protein kinase-like (PK-like)"/>
    <property type="match status" value="1"/>
</dbReference>
<dbReference type="GO" id="GO:0044773">
    <property type="term" value="P:mitotic DNA damage checkpoint signaling"/>
    <property type="evidence" value="ECO:0007669"/>
    <property type="project" value="TreeGrafter"/>
</dbReference>
<name>A0A1X6MTI0_9APHY</name>
<dbReference type="PANTHER" id="PTHR44167:SF30">
    <property type="entry name" value="PHOSPHORYLASE KINASE"/>
    <property type="match status" value="1"/>
</dbReference>
<dbReference type="PANTHER" id="PTHR44167">
    <property type="entry name" value="OVARIAN-SPECIFIC SERINE/THREONINE-PROTEIN KINASE LOK-RELATED"/>
    <property type="match status" value="1"/>
</dbReference>
<dbReference type="OrthoDB" id="5987198at2759"/>
<feature type="domain" description="Protein kinase" evidence="1">
    <location>
        <begin position="59"/>
        <end position="379"/>
    </location>
</feature>
<protein>
    <recommendedName>
        <fullName evidence="1">Protein kinase domain-containing protein</fullName>
    </recommendedName>
</protein>
<dbReference type="SMART" id="SM00220">
    <property type="entry name" value="S_TKc"/>
    <property type="match status" value="1"/>
</dbReference>
<evidence type="ECO:0000313" key="2">
    <source>
        <dbReference type="EMBL" id="OSX59665.1"/>
    </source>
</evidence>
<dbReference type="STRING" id="670580.A0A1X6MTI0"/>
<dbReference type="Pfam" id="PF00069">
    <property type="entry name" value="Pkinase"/>
    <property type="match status" value="1"/>
</dbReference>
<dbReference type="PROSITE" id="PS50011">
    <property type="entry name" value="PROTEIN_KINASE_DOM"/>
    <property type="match status" value="1"/>
</dbReference>
<proteinExistence type="predicted"/>